<reference evidence="1 2" key="1">
    <citation type="journal article" date="2019" name="Sci. Rep.">
        <title>Orb-weaving spider Araneus ventricosus genome elucidates the spidroin gene catalogue.</title>
        <authorList>
            <person name="Kono N."/>
            <person name="Nakamura H."/>
            <person name="Ohtoshi R."/>
            <person name="Moran D.A.P."/>
            <person name="Shinohara A."/>
            <person name="Yoshida Y."/>
            <person name="Fujiwara M."/>
            <person name="Mori M."/>
            <person name="Tomita M."/>
            <person name="Arakawa K."/>
        </authorList>
    </citation>
    <scope>NUCLEOTIDE SEQUENCE [LARGE SCALE GENOMIC DNA]</scope>
</reference>
<organism evidence="1 2">
    <name type="scientific">Araneus ventricosus</name>
    <name type="common">Orbweaver spider</name>
    <name type="synonym">Epeira ventricosa</name>
    <dbReference type="NCBI Taxonomy" id="182803"/>
    <lineage>
        <taxon>Eukaryota</taxon>
        <taxon>Metazoa</taxon>
        <taxon>Ecdysozoa</taxon>
        <taxon>Arthropoda</taxon>
        <taxon>Chelicerata</taxon>
        <taxon>Arachnida</taxon>
        <taxon>Araneae</taxon>
        <taxon>Araneomorphae</taxon>
        <taxon>Entelegynae</taxon>
        <taxon>Araneoidea</taxon>
        <taxon>Araneidae</taxon>
        <taxon>Araneus</taxon>
    </lineage>
</organism>
<comment type="caution">
    <text evidence="1">The sequence shown here is derived from an EMBL/GenBank/DDBJ whole genome shotgun (WGS) entry which is preliminary data.</text>
</comment>
<sequence length="98" mass="11191">MKGNTSPVRINITDIHLRSLLELITTRMAILVCSKLATTRVQACSKLTKALKSAWNELAARLPCKLIANYSRNRVRTQPRIEIAIYRFRSRRLNHSAS</sequence>
<dbReference type="EMBL" id="BGPR01018283">
    <property type="protein sequence ID" value="GBN78727.1"/>
    <property type="molecule type" value="Genomic_DNA"/>
</dbReference>
<dbReference type="Proteomes" id="UP000499080">
    <property type="component" value="Unassembled WGS sequence"/>
</dbReference>
<accession>A0A4Y2RSC3</accession>
<protein>
    <submittedName>
        <fullName evidence="1">Uncharacterized protein</fullName>
    </submittedName>
</protein>
<keyword evidence="2" id="KW-1185">Reference proteome</keyword>
<proteinExistence type="predicted"/>
<evidence type="ECO:0000313" key="2">
    <source>
        <dbReference type="Proteomes" id="UP000499080"/>
    </source>
</evidence>
<evidence type="ECO:0000313" key="1">
    <source>
        <dbReference type="EMBL" id="GBN78727.1"/>
    </source>
</evidence>
<gene>
    <name evidence="1" type="ORF">AVEN_181910_1</name>
</gene>
<name>A0A4Y2RSC3_ARAVE</name>
<dbReference type="AlphaFoldDB" id="A0A4Y2RSC3"/>